<dbReference type="SMART" id="SM00132">
    <property type="entry name" value="LIM"/>
    <property type="match status" value="1"/>
</dbReference>
<organism evidence="7 8">
    <name type="scientific">Potamilus streckersoni</name>
    <dbReference type="NCBI Taxonomy" id="2493646"/>
    <lineage>
        <taxon>Eukaryota</taxon>
        <taxon>Metazoa</taxon>
        <taxon>Spiralia</taxon>
        <taxon>Lophotrochozoa</taxon>
        <taxon>Mollusca</taxon>
        <taxon>Bivalvia</taxon>
        <taxon>Autobranchia</taxon>
        <taxon>Heteroconchia</taxon>
        <taxon>Palaeoheterodonta</taxon>
        <taxon>Unionida</taxon>
        <taxon>Unionoidea</taxon>
        <taxon>Unionidae</taxon>
        <taxon>Ambleminae</taxon>
        <taxon>Lampsilini</taxon>
        <taxon>Potamilus</taxon>
    </lineage>
</organism>
<reference evidence="7" key="3">
    <citation type="submission" date="2023-05" db="EMBL/GenBank/DDBJ databases">
        <authorList>
            <person name="Smith C.H."/>
        </authorList>
    </citation>
    <scope>NUCLEOTIDE SEQUENCE</scope>
    <source>
        <strain evidence="7">CHS0354</strain>
        <tissue evidence="7">Mantle</tissue>
    </source>
</reference>
<gene>
    <name evidence="7" type="ORF">CHS0354_001552</name>
</gene>
<keyword evidence="8" id="KW-1185">Reference proteome</keyword>
<evidence type="ECO:0000313" key="8">
    <source>
        <dbReference type="Proteomes" id="UP001195483"/>
    </source>
</evidence>
<dbReference type="PROSITE" id="PS50023">
    <property type="entry name" value="LIM_DOMAIN_2"/>
    <property type="match status" value="1"/>
</dbReference>
<evidence type="ECO:0000256" key="4">
    <source>
        <dbReference type="ARBA" id="ARBA00023038"/>
    </source>
</evidence>
<comment type="caution">
    <text evidence="7">The sequence shown here is derived from an EMBL/GenBank/DDBJ whole genome shotgun (WGS) entry which is preliminary data.</text>
</comment>
<dbReference type="Gene3D" id="2.10.110.10">
    <property type="entry name" value="Cysteine Rich Protein"/>
    <property type="match status" value="1"/>
</dbReference>
<evidence type="ECO:0000256" key="3">
    <source>
        <dbReference type="ARBA" id="ARBA00022833"/>
    </source>
</evidence>
<keyword evidence="4 5" id="KW-0440">LIM domain</keyword>
<keyword evidence="3 5" id="KW-0862">Zinc</keyword>
<dbReference type="Proteomes" id="UP001195483">
    <property type="component" value="Unassembled WGS sequence"/>
</dbReference>
<dbReference type="PANTHER" id="PTHR45787">
    <property type="entry name" value="LD11652P"/>
    <property type="match status" value="1"/>
</dbReference>
<reference evidence="7" key="2">
    <citation type="journal article" date="2021" name="Genome Biol. Evol.">
        <title>Developing a high-quality reference genome for a parasitic bivalve with doubly uniparental inheritance (Bivalvia: Unionida).</title>
        <authorList>
            <person name="Smith C.H."/>
        </authorList>
    </citation>
    <scope>NUCLEOTIDE SEQUENCE</scope>
    <source>
        <strain evidence="7">CHS0354</strain>
        <tissue evidence="7">Mantle</tissue>
    </source>
</reference>
<accession>A0AAE0SMJ3</accession>
<evidence type="ECO:0000256" key="1">
    <source>
        <dbReference type="ARBA" id="ARBA00022723"/>
    </source>
</evidence>
<sequence length="118" mass="13028">MPDKYAIELPYRSTKWIVVSTLDSHNIYLRLFGSNGSCVSCGQSIPASELVMRSQGNVYHVKCFVCVTCHNQLTPGDRYGVVNGSILCEQDYPKVLKGQQTLNGRPSPKVQFSTTGIV</sequence>
<dbReference type="EMBL" id="JAEAOA010000143">
    <property type="protein sequence ID" value="KAK3594726.1"/>
    <property type="molecule type" value="Genomic_DNA"/>
</dbReference>
<dbReference type="PANTHER" id="PTHR45787:SF13">
    <property type="entry name" value="LD11652P"/>
    <property type="match status" value="1"/>
</dbReference>
<dbReference type="InterPro" id="IPR001781">
    <property type="entry name" value="Znf_LIM"/>
</dbReference>
<reference evidence="7" key="1">
    <citation type="journal article" date="2021" name="Genome Biol. Evol.">
        <title>A High-Quality Reference Genome for a Parasitic Bivalve with Doubly Uniparental Inheritance (Bivalvia: Unionida).</title>
        <authorList>
            <person name="Smith C.H."/>
        </authorList>
    </citation>
    <scope>NUCLEOTIDE SEQUENCE</scope>
    <source>
        <strain evidence="7">CHS0354</strain>
    </source>
</reference>
<dbReference type="InterPro" id="IPR050945">
    <property type="entry name" value="LMO_RBTN_TF"/>
</dbReference>
<feature type="domain" description="LIM zinc-binding" evidence="6">
    <location>
        <begin position="36"/>
        <end position="98"/>
    </location>
</feature>
<evidence type="ECO:0000313" key="7">
    <source>
        <dbReference type="EMBL" id="KAK3594726.1"/>
    </source>
</evidence>
<keyword evidence="2" id="KW-0677">Repeat</keyword>
<evidence type="ECO:0000256" key="2">
    <source>
        <dbReference type="ARBA" id="ARBA00022737"/>
    </source>
</evidence>
<proteinExistence type="predicted"/>
<name>A0AAE0SMJ3_9BIVA</name>
<dbReference type="Pfam" id="PF00412">
    <property type="entry name" value="LIM"/>
    <property type="match status" value="1"/>
</dbReference>
<keyword evidence="1 5" id="KW-0479">Metal-binding</keyword>
<dbReference type="SUPFAM" id="SSF57716">
    <property type="entry name" value="Glucocorticoid receptor-like (DNA-binding domain)"/>
    <property type="match status" value="2"/>
</dbReference>
<dbReference type="GO" id="GO:0046872">
    <property type="term" value="F:metal ion binding"/>
    <property type="evidence" value="ECO:0007669"/>
    <property type="project" value="UniProtKB-KW"/>
</dbReference>
<dbReference type="CDD" id="cd09387">
    <property type="entry name" value="LIM2_LMO4"/>
    <property type="match status" value="1"/>
</dbReference>
<protein>
    <recommendedName>
        <fullName evidence="6">LIM zinc-binding domain-containing protein</fullName>
    </recommendedName>
</protein>
<evidence type="ECO:0000256" key="5">
    <source>
        <dbReference type="PROSITE-ProRule" id="PRU00125"/>
    </source>
</evidence>
<evidence type="ECO:0000259" key="6">
    <source>
        <dbReference type="PROSITE" id="PS50023"/>
    </source>
</evidence>
<dbReference type="AlphaFoldDB" id="A0AAE0SMJ3"/>
<dbReference type="PROSITE" id="PS00478">
    <property type="entry name" value="LIM_DOMAIN_1"/>
    <property type="match status" value="1"/>
</dbReference>